<protein>
    <submittedName>
        <fullName evidence="1">Uncharacterized protein</fullName>
    </submittedName>
</protein>
<dbReference type="OrthoDB" id="10005898at2759"/>
<dbReference type="PANTHER" id="PTHR12652">
    <property type="entry name" value="PEROXISOMAL BIOGENESIS FACTOR 11"/>
    <property type="match status" value="1"/>
</dbReference>
<comment type="caution">
    <text evidence="1">The sequence shown here is derived from an EMBL/GenBank/DDBJ whole genome shotgun (WGS) entry which is preliminary data.</text>
</comment>
<reference evidence="1 2" key="1">
    <citation type="submission" date="2020-12" db="EMBL/GenBank/DDBJ databases">
        <title>Effect of drift, selection, and recombination on the evolution of hybrid genomes in Candida yeast pathogens.</title>
        <authorList>
            <person name="Mixao V."/>
            <person name="Ksiezopolska E."/>
            <person name="Saus E."/>
            <person name="Boekhout T."/>
            <person name="Gacser A."/>
            <person name="Gabaldon T."/>
        </authorList>
    </citation>
    <scope>NUCLEOTIDE SEQUENCE [LARGE SCALE GENOMIC DNA]</scope>
    <source>
        <strain evidence="1 2">BP57</strain>
    </source>
</reference>
<dbReference type="RefSeq" id="XP_067549232.1">
    <property type="nucleotide sequence ID" value="XM_067690802.1"/>
</dbReference>
<dbReference type="Proteomes" id="UP000669133">
    <property type="component" value="Unassembled WGS sequence"/>
</dbReference>
<name>A0A8H7ZHJ6_9ASCO</name>
<evidence type="ECO:0000313" key="2">
    <source>
        <dbReference type="Proteomes" id="UP000669133"/>
    </source>
</evidence>
<sequence>MSLLAISAMSPPHKPRTTQTLPLHLLLQLNHLLKKSIFNRKFYQEINDKVLSKTSTVDQNLYFICYFSLLVSSILNNKYQIRDFLRRQQYNLLQLIKAGANKVNINTSNIKTFNQPKPEPTPESQQKPSSLAYHLKKINSYLADVRIFNRLTDSIKYMPWLIDEYHSWRNPSASTPKFDRFINMLQALNCIVLELFENAGWLTDHDWVGTGDNNYWCIETYIWCCRVWGAYLVIEIAEMLRRTPVSKWGNRTWQISLFKNAIQLPLVLHWCLRDGCLTPFWVGLCGSGASWWNFKDMWSSIDLS</sequence>
<dbReference type="PANTHER" id="PTHR12652:SF25">
    <property type="entry name" value="MICROBODY (PEROXISOME) PROLIFERATION PROTEIN PEROXIN 11C (EUROFUNG)"/>
    <property type="match status" value="1"/>
</dbReference>
<proteinExistence type="predicted"/>
<dbReference type="AlphaFoldDB" id="A0A8H7ZHJ6"/>
<evidence type="ECO:0000313" key="1">
    <source>
        <dbReference type="EMBL" id="KAG5420116.1"/>
    </source>
</evidence>
<dbReference type="EMBL" id="JAEOAQ010000002">
    <property type="protein sequence ID" value="KAG5420116.1"/>
    <property type="molecule type" value="Genomic_DNA"/>
</dbReference>
<dbReference type="GeneID" id="93650625"/>
<keyword evidence="2" id="KW-1185">Reference proteome</keyword>
<organism evidence="1 2">
    <name type="scientific">Candida metapsilosis</name>
    <dbReference type="NCBI Taxonomy" id="273372"/>
    <lineage>
        <taxon>Eukaryota</taxon>
        <taxon>Fungi</taxon>
        <taxon>Dikarya</taxon>
        <taxon>Ascomycota</taxon>
        <taxon>Saccharomycotina</taxon>
        <taxon>Pichiomycetes</taxon>
        <taxon>Debaryomycetaceae</taxon>
        <taxon>Candida/Lodderomyces clade</taxon>
        <taxon>Candida</taxon>
    </lineage>
</organism>
<accession>A0A8H7ZHJ6</accession>
<gene>
    <name evidence="1" type="ORF">I9W82_001996</name>
</gene>